<evidence type="ECO:0000259" key="2">
    <source>
        <dbReference type="Pfam" id="PF16033"/>
    </source>
</evidence>
<reference evidence="3 4" key="1">
    <citation type="journal article" date="2018" name="Nat. Ecol. Evol.">
        <title>Genomic signatures of mitonuclear coevolution across populations of Tigriopus californicus.</title>
        <authorList>
            <person name="Barreto F.S."/>
            <person name="Watson E.T."/>
            <person name="Lima T.G."/>
            <person name="Willett C.S."/>
            <person name="Edmands S."/>
            <person name="Li W."/>
            <person name="Burton R.S."/>
        </authorList>
    </citation>
    <scope>NUCLEOTIDE SEQUENCE [LARGE SCALE GENOMIC DNA]</scope>
    <source>
        <strain evidence="3 4">San Diego</strain>
    </source>
</reference>
<feature type="domain" description="DUF4789" evidence="2">
    <location>
        <begin position="257"/>
        <end position="323"/>
    </location>
</feature>
<name>A0A553PGS4_TIGCA</name>
<evidence type="ECO:0000313" key="3">
    <source>
        <dbReference type="EMBL" id="TRY76880.1"/>
    </source>
</evidence>
<feature type="domain" description="DUF4789" evidence="2">
    <location>
        <begin position="163"/>
        <end position="241"/>
    </location>
</feature>
<evidence type="ECO:0000313" key="4">
    <source>
        <dbReference type="Proteomes" id="UP000318571"/>
    </source>
</evidence>
<dbReference type="PANTHER" id="PTHR21177">
    <property type="entry name" value="IP06524P-RELATED"/>
    <property type="match status" value="1"/>
</dbReference>
<dbReference type="PANTHER" id="PTHR21177:SF7">
    <property type="entry name" value="GH11627P"/>
    <property type="match status" value="1"/>
</dbReference>
<proteinExistence type="predicted"/>
<evidence type="ECO:0000256" key="1">
    <source>
        <dbReference type="SAM" id="SignalP"/>
    </source>
</evidence>
<accession>A0A553PGS4</accession>
<protein>
    <recommendedName>
        <fullName evidence="2">DUF4789 domain-containing protein</fullName>
    </recommendedName>
</protein>
<comment type="caution">
    <text evidence="3">The sequence shown here is derived from an EMBL/GenBank/DDBJ whole genome shotgun (WGS) entry which is preliminary data.</text>
</comment>
<feature type="chain" id="PRO_5022112598" description="DUF4789 domain-containing protein" evidence="1">
    <location>
        <begin position="36"/>
        <end position="458"/>
    </location>
</feature>
<dbReference type="AlphaFoldDB" id="A0A553PGS4"/>
<sequence length="458" mass="52496">MQLRIWSQLSGNKDMCKILFLALSLILCSLRSIHGLPWHNQNQPLFQRVSKIHCPMGTFLVNDGQGERCISRGNPRSRPMGNIKTNRRGFDFIFANNENKVDVEFANPSTTTPSTTTRTLSWEPQARRSENPFDLRQKLPVKEFYHHEAFGIALPQEDDYLSRAQMECLQKEQVYWPQERECFPLLQQGPCKDHEWLVMREKPNSVDEVEIHCQKRPCPCHAKDPLLCEVWYEDPNAAADCSNKCRVALAAEQDGICGSGEQLLLNPFGRAICGCRGDPVHMRSSLDYRCHPLGSQGPCPSNETLEFVPSLNKAVCLPTLCPTGMVLHSDSGRCFYLHTQGPCAQDSELVLDPESKQVTCHLRPGQVRKRVFDLAPSNPLRESRNRELLLGKLRVQMSDCSVNSNSIQCQDQDRTKKLEVRPMLVGLDEKMRMIQDRMREQETRARGFLRWLWSFNRQ</sequence>
<dbReference type="Proteomes" id="UP000318571">
    <property type="component" value="Chromosome 5"/>
</dbReference>
<feature type="signal peptide" evidence="1">
    <location>
        <begin position="1"/>
        <end position="35"/>
    </location>
</feature>
<keyword evidence="1" id="KW-0732">Signal</keyword>
<keyword evidence="4" id="KW-1185">Reference proteome</keyword>
<dbReference type="InterPro" id="IPR031993">
    <property type="entry name" value="DUF4789"/>
</dbReference>
<gene>
    <name evidence="3" type="ORF">TCAL_14723</name>
</gene>
<dbReference type="Pfam" id="PF16033">
    <property type="entry name" value="DUF4789"/>
    <property type="match status" value="2"/>
</dbReference>
<dbReference type="EMBL" id="VCGU01000004">
    <property type="protein sequence ID" value="TRY76880.1"/>
    <property type="molecule type" value="Genomic_DNA"/>
</dbReference>
<organism evidence="3 4">
    <name type="scientific">Tigriopus californicus</name>
    <name type="common">Marine copepod</name>
    <dbReference type="NCBI Taxonomy" id="6832"/>
    <lineage>
        <taxon>Eukaryota</taxon>
        <taxon>Metazoa</taxon>
        <taxon>Ecdysozoa</taxon>
        <taxon>Arthropoda</taxon>
        <taxon>Crustacea</taxon>
        <taxon>Multicrustacea</taxon>
        <taxon>Hexanauplia</taxon>
        <taxon>Copepoda</taxon>
        <taxon>Harpacticoida</taxon>
        <taxon>Harpacticidae</taxon>
        <taxon>Tigriopus</taxon>
    </lineage>
</organism>